<evidence type="ECO:0008006" key="13">
    <source>
        <dbReference type="Google" id="ProtNLM"/>
    </source>
</evidence>
<keyword evidence="6" id="KW-1000">Mitochondrion outer membrane</keyword>
<protein>
    <recommendedName>
        <fullName evidence="13">Mitochondrial outer membrane protein porin</fullName>
    </recommendedName>
</protein>
<dbReference type="VEuPathDB" id="FungiDB:AMAG_05977"/>
<dbReference type="Gene3D" id="2.40.160.10">
    <property type="entry name" value="Porin"/>
    <property type="match status" value="1"/>
</dbReference>
<dbReference type="EMBL" id="GG745336">
    <property type="protein sequence ID" value="KNE60596.1"/>
    <property type="molecule type" value="Genomic_DNA"/>
</dbReference>
<comment type="subcellular location">
    <subcellularLocation>
        <location evidence="1">Mitochondrion outer membrane</location>
    </subcellularLocation>
</comment>
<dbReference type="OrthoDB" id="7827681at2759"/>
<evidence type="ECO:0000256" key="2">
    <source>
        <dbReference type="ARBA" id="ARBA00007780"/>
    </source>
</evidence>
<dbReference type="GO" id="GO:0015288">
    <property type="term" value="F:porin activity"/>
    <property type="evidence" value="ECO:0007669"/>
    <property type="project" value="UniProtKB-KW"/>
</dbReference>
<evidence type="ECO:0000256" key="4">
    <source>
        <dbReference type="ARBA" id="ARBA00022452"/>
    </source>
</evidence>
<dbReference type="GO" id="GO:0005741">
    <property type="term" value="C:mitochondrial outer membrane"/>
    <property type="evidence" value="ECO:0007669"/>
    <property type="project" value="UniProtKB-SubCell"/>
</dbReference>
<keyword evidence="10" id="KW-0472">Membrane</keyword>
<dbReference type="GO" id="GO:0008308">
    <property type="term" value="F:voltage-gated monoatomic anion channel activity"/>
    <property type="evidence" value="ECO:0007669"/>
    <property type="project" value="InterPro"/>
</dbReference>
<evidence type="ECO:0000256" key="3">
    <source>
        <dbReference type="ARBA" id="ARBA00022448"/>
    </source>
</evidence>
<keyword evidence="7" id="KW-0406">Ion transport</keyword>
<evidence type="ECO:0000256" key="5">
    <source>
        <dbReference type="ARBA" id="ARBA00022692"/>
    </source>
</evidence>
<reference evidence="11 12" key="1">
    <citation type="submission" date="2009-11" db="EMBL/GenBank/DDBJ databases">
        <title>Annotation of Allomyces macrogynus ATCC 38327.</title>
        <authorList>
            <consortium name="The Broad Institute Genome Sequencing Platform"/>
            <person name="Russ C."/>
            <person name="Cuomo C."/>
            <person name="Burger G."/>
            <person name="Gray M.W."/>
            <person name="Holland P.W.H."/>
            <person name="King N."/>
            <person name="Lang F.B.F."/>
            <person name="Roger A.J."/>
            <person name="Ruiz-Trillo I."/>
            <person name="Young S.K."/>
            <person name="Zeng Q."/>
            <person name="Gargeya S."/>
            <person name="Fitzgerald M."/>
            <person name="Haas B."/>
            <person name="Abouelleil A."/>
            <person name="Alvarado L."/>
            <person name="Arachchi H.M."/>
            <person name="Berlin A."/>
            <person name="Chapman S.B."/>
            <person name="Gearin G."/>
            <person name="Goldberg J."/>
            <person name="Griggs A."/>
            <person name="Gujja S."/>
            <person name="Hansen M."/>
            <person name="Heiman D."/>
            <person name="Howarth C."/>
            <person name="Larimer J."/>
            <person name="Lui A."/>
            <person name="MacDonald P.J.P."/>
            <person name="McCowen C."/>
            <person name="Montmayeur A."/>
            <person name="Murphy C."/>
            <person name="Neiman D."/>
            <person name="Pearson M."/>
            <person name="Priest M."/>
            <person name="Roberts A."/>
            <person name="Saif S."/>
            <person name="Shea T."/>
            <person name="Sisk P."/>
            <person name="Stolte C."/>
            <person name="Sykes S."/>
            <person name="Wortman J."/>
            <person name="Nusbaum C."/>
            <person name="Birren B."/>
        </authorList>
    </citation>
    <scope>NUCLEOTIDE SEQUENCE [LARGE SCALE GENOMIC DNA]</scope>
    <source>
        <strain evidence="11 12">ATCC 38327</strain>
    </source>
</reference>
<accession>A0A0L0SDN5</accession>
<keyword evidence="12" id="KW-1185">Reference proteome</keyword>
<dbReference type="PANTHER" id="PTHR11743:SF70">
    <property type="entry name" value="GH26960P-RELATED"/>
    <property type="match status" value="1"/>
</dbReference>
<dbReference type="eggNOG" id="KOG3126">
    <property type="taxonomic scope" value="Eukaryota"/>
</dbReference>
<dbReference type="InterPro" id="IPR001925">
    <property type="entry name" value="Porin_Euk"/>
</dbReference>
<evidence type="ECO:0000313" key="11">
    <source>
        <dbReference type="EMBL" id="KNE60596.1"/>
    </source>
</evidence>
<dbReference type="InterPro" id="IPR023614">
    <property type="entry name" value="Porin_dom_sf"/>
</dbReference>
<proteinExistence type="inferred from homology"/>
<reference evidence="12" key="2">
    <citation type="submission" date="2009-11" db="EMBL/GenBank/DDBJ databases">
        <title>The Genome Sequence of Allomyces macrogynus strain ATCC 38327.</title>
        <authorList>
            <consortium name="The Broad Institute Genome Sequencing Platform"/>
            <person name="Russ C."/>
            <person name="Cuomo C."/>
            <person name="Shea T."/>
            <person name="Young S.K."/>
            <person name="Zeng Q."/>
            <person name="Koehrsen M."/>
            <person name="Haas B."/>
            <person name="Borodovsky M."/>
            <person name="Guigo R."/>
            <person name="Alvarado L."/>
            <person name="Berlin A."/>
            <person name="Borenstein D."/>
            <person name="Chen Z."/>
            <person name="Engels R."/>
            <person name="Freedman E."/>
            <person name="Gellesch M."/>
            <person name="Goldberg J."/>
            <person name="Griggs A."/>
            <person name="Gujja S."/>
            <person name="Heiman D."/>
            <person name="Hepburn T."/>
            <person name="Howarth C."/>
            <person name="Jen D."/>
            <person name="Larson L."/>
            <person name="Lewis B."/>
            <person name="Mehta T."/>
            <person name="Park D."/>
            <person name="Pearson M."/>
            <person name="Roberts A."/>
            <person name="Saif S."/>
            <person name="Shenoy N."/>
            <person name="Sisk P."/>
            <person name="Stolte C."/>
            <person name="Sykes S."/>
            <person name="Walk T."/>
            <person name="White J."/>
            <person name="Yandava C."/>
            <person name="Burger G."/>
            <person name="Gray M.W."/>
            <person name="Holland P.W.H."/>
            <person name="King N."/>
            <person name="Lang F.B.F."/>
            <person name="Roger A.J."/>
            <person name="Ruiz-Trillo I."/>
            <person name="Lander E."/>
            <person name="Nusbaum C."/>
        </authorList>
    </citation>
    <scope>NUCLEOTIDE SEQUENCE [LARGE SCALE GENOMIC DNA]</scope>
    <source>
        <strain evidence="12">ATCC 38327</strain>
    </source>
</reference>
<comment type="similarity">
    <text evidence="2">Belongs to the eukaryotic mitochondrial porin family.</text>
</comment>
<name>A0A0L0SDN5_ALLM3</name>
<keyword evidence="4" id="KW-1134">Transmembrane beta strand</keyword>
<gene>
    <name evidence="11" type="ORF">AMAG_05977</name>
</gene>
<evidence type="ECO:0000256" key="1">
    <source>
        <dbReference type="ARBA" id="ARBA00004294"/>
    </source>
</evidence>
<evidence type="ECO:0000256" key="8">
    <source>
        <dbReference type="ARBA" id="ARBA00023114"/>
    </source>
</evidence>
<sequence length="283" mass="29469">MSIVFSDIGKAAADLLSKDFGNPGAIKVETKTTAANGVNFTVAANRDNKAGGVAAELKTKYADKSKGLTLTETWTTANVLSGEIELADALTKGLKVTVLGALMPHANQKHAKIGAEFRQPGVATRAALDVFKGPIATADIAINQNGILAGLETAYDVSTGATTKYNLAVGMATSEYAVTAHVGNKLDTYAVAIYHKVAKHLETAARATWDRKAGATVNMDVAAKYHLDGGAFAKVKFNNAGVLGLGYTQVLRPGVKVTVGGAFDTTRLSENVHKVGAAFVFEA</sequence>
<dbReference type="AlphaFoldDB" id="A0A0L0SDN5"/>
<keyword evidence="3" id="KW-0813">Transport</keyword>
<evidence type="ECO:0000256" key="7">
    <source>
        <dbReference type="ARBA" id="ARBA00023065"/>
    </source>
</evidence>
<dbReference type="PANTHER" id="PTHR11743">
    <property type="entry name" value="VOLTAGE-DEPENDENT ANION-SELECTIVE CHANNEL"/>
    <property type="match status" value="1"/>
</dbReference>
<dbReference type="CDD" id="cd07306">
    <property type="entry name" value="Porin3_VDAC"/>
    <property type="match status" value="1"/>
</dbReference>
<keyword evidence="5" id="KW-0812">Transmembrane</keyword>
<evidence type="ECO:0000256" key="6">
    <source>
        <dbReference type="ARBA" id="ARBA00022787"/>
    </source>
</evidence>
<evidence type="ECO:0000256" key="9">
    <source>
        <dbReference type="ARBA" id="ARBA00023128"/>
    </source>
</evidence>
<evidence type="ECO:0000256" key="10">
    <source>
        <dbReference type="ARBA" id="ARBA00023136"/>
    </source>
</evidence>
<dbReference type="Proteomes" id="UP000054350">
    <property type="component" value="Unassembled WGS sequence"/>
</dbReference>
<dbReference type="GO" id="GO:0046930">
    <property type="term" value="C:pore complex"/>
    <property type="evidence" value="ECO:0007669"/>
    <property type="project" value="UniProtKB-KW"/>
</dbReference>
<dbReference type="InterPro" id="IPR027246">
    <property type="entry name" value="Porin_Euk/Tom40"/>
</dbReference>
<evidence type="ECO:0000313" key="12">
    <source>
        <dbReference type="Proteomes" id="UP000054350"/>
    </source>
</evidence>
<dbReference type="FunFam" id="2.40.160.10:FF:000012">
    <property type="entry name" value="Voltage-dependent anion-selective channel"/>
    <property type="match status" value="1"/>
</dbReference>
<dbReference type="STRING" id="578462.A0A0L0SDN5"/>
<organism evidence="11 12">
    <name type="scientific">Allomyces macrogynus (strain ATCC 38327)</name>
    <name type="common">Allomyces javanicus var. macrogynus</name>
    <dbReference type="NCBI Taxonomy" id="578462"/>
    <lineage>
        <taxon>Eukaryota</taxon>
        <taxon>Fungi</taxon>
        <taxon>Fungi incertae sedis</taxon>
        <taxon>Blastocladiomycota</taxon>
        <taxon>Blastocladiomycetes</taxon>
        <taxon>Blastocladiales</taxon>
        <taxon>Blastocladiaceae</taxon>
        <taxon>Allomyces</taxon>
    </lineage>
</organism>
<dbReference type="Pfam" id="PF01459">
    <property type="entry name" value="Porin_3"/>
    <property type="match status" value="1"/>
</dbReference>
<keyword evidence="8" id="KW-0626">Porin</keyword>
<dbReference type="OMA" id="SYYHTVR"/>
<dbReference type="PRINTS" id="PR00185">
    <property type="entry name" value="EUKARYTPORIN"/>
</dbReference>
<keyword evidence="9" id="KW-0496">Mitochondrion</keyword>